<dbReference type="InterPro" id="IPR049142">
    <property type="entry name" value="MS_channel_1st"/>
</dbReference>
<dbReference type="EMBL" id="JACNJZ010000093">
    <property type="protein sequence ID" value="MBC8317537.1"/>
    <property type="molecule type" value="Genomic_DNA"/>
</dbReference>
<dbReference type="GO" id="GO:0005886">
    <property type="term" value="C:plasma membrane"/>
    <property type="evidence" value="ECO:0007669"/>
    <property type="project" value="UniProtKB-SubCell"/>
</dbReference>
<dbReference type="InterPro" id="IPR010920">
    <property type="entry name" value="LSM_dom_sf"/>
</dbReference>
<evidence type="ECO:0000256" key="3">
    <source>
        <dbReference type="ARBA" id="ARBA00022475"/>
    </source>
</evidence>
<dbReference type="InterPro" id="IPR023408">
    <property type="entry name" value="MscS_beta-dom_sf"/>
</dbReference>
<dbReference type="Gene3D" id="2.30.30.60">
    <property type="match status" value="1"/>
</dbReference>
<reference evidence="11 12" key="1">
    <citation type="submission" date="2020-08" db="EMBL/GenBank/DDBJ databases">
        <title>Bridging the membrane lipid divide: bacteria of the FCB group superphylum have the potential to synthesize archaeal ether lipids.</title>
        <authorList>
            <person name="Villanueva L."/>
            <person name="Von Meijenfeldt F.A.B."/>
            <person name="Westbye A.B."/>
            <person name="Yadav S."/>
            <person name="Hopmans E.C."/>
            <person name="Dutilh B.E."/>
            <person name="Sinninghe Damste J.S."/>
        </authorList>
    </citation>
    <scope>NUCLEOTIDE SEQUENCE [LARGE SCALE GENOMIC DNA]</scope>
    <source>
        <strain evidence="11">NIOZ-UU47</strain>
    </source>
</reference>
<dbReference type="InterPro" id="IPR006685">
    <property type="entry name" value="MscS_channel_2nd"/>
</dbReference>
<feature type="transmembrane region" description="Helical" evidence="7">
    <location>
        <begin position="96"/>
        <end position="117"/>
    </location>
</feature>
<feature type="domain" description="Mechanosensitive ion channel MscS C-terminal" evidence="9">
    <location>
        <begin position="254"/>
        <end position="337"/>
    </location>
</feature>
<dbReference type="SUPFAM" id="SSF82861">
    <property type="entry name" value="Mechanosensitive channel protein MscS (YggB), transmembrane region"/>
    <property type="match status" value="1"/>
</dbReference>
<name>A0A8J6NDQ6_9BACT</name>
<keyword evidence="6 7" id="KW-0472">Membrane</keyword>
<evidence type="ECO:0000259" key="10">
    <source>
        <dbReference type="Pfam" id="PF21088"/>
    </source>
</evidence>
<evidence type="ECO:0000259" key="9">
    <source>
        <dbReference type="Pfam" id="PF21082"/>
    </source>
</evidence>
<sequence length="357" mass="40154">MNIDSLLNSIPNIQEHVWIQFTLLLTFYAVLAITIDFFVNRVLRRITRLTKTTIDNQLIKYLHPPIYWTVLIVGLIHCFSLLNLSDIVSKTISQGGRSLILVIWLITVTRVIGFIAKQSENIWQGKIGRDLGGLIHKLVFLILLLTGAYGLLGIWNVNLTPLFASAGIAGIAVAMAAKDTLANFFGGMSLFMDRVFKVGDYIIIDNQERGEVVEIGIRSSRMLTRDDVLVTIPNSILANSKIINESAPTPNYRIKIPVGVAYGSDLDFVEEVLLKVAMESAGICKEPEPRVRVRALADSSVNFELLVWVEDPRNRGLQTHLFLKEIHKTLQENNITIPFPQMDVHMDRLNKNHEKIS</sequence>
<keyword evidence="3" id="KW-1003">Cell membrane</keyword>
<dbReference type="Gene3D" id="3.30.70.100">
    <property type="match status" value="1"/>
</dbReference>
<evidence type="ECO:0000256" key="6">
    <source>
        <dbReference type="ARBA" id="ARBA00023136"/>
    </source>
</evidence>
<feature type="domain" description="Mechanosensitive ion channel transmembrane helices 2/3" evidence="10">
    <location>
        <begin position="137"/>
        <end position="178"/>
    </location>
</feature>
<evidence type="ECO:0000256" key="1">
    <source>
        <dbReference type="ARBA" id="ARBA00004651"/>
    </source>
</evidence>
<dbReference type="Pfam" id="PF00924">
    <property type="entry name" value="MS_channel_2nd"/>
    <property type="match status" value="1"/>
</dbReference>
<accession>A0A8J6NDQ6</accession>
<keyword evidence="4 7" id="KW-0812">Transmembrane</keyword>
<evidence type="ECO:0000259" key="8">
    <source>
        <dbReference type="Pfam" id="PF00924"/>
    </source>
</evidence>
<dbReference type="InterPro" id="IPR049278">
    <property type="entry name" value="MS_channel_C"/>
</dbReference>
<feature type="transmembrane region" description="Helical" evidence="7">
    <location>
        <begin position="138"/>
        <end position="157"/>
    </location>
</feature>
<dbReference type="Pfam" id="PF21082">
    <property type="entry name" value="MS_channel_3rd"/>
    <property type="match status" value="1"/>
</dbReference>
<evidence type="ECO:0000313" key="12">
    <source>
        <dbReference type="Proteomes" id="UP000614424"/>
    </source>
</evidence>
<dbReference type="SUPFAM" id="SSF50182">
    <property type="entry name" value="Sm-like ribonucleoproteins"/>
    <property type="match status" value="1"/>
</dbReference>
<comment type="subcellular location">
    <subcellularLocation>
        <location evidence="1">Cell membrane</location>
        <topology evidence="1">Multi-pass membrane protein</topology>
    </subcellularLocation>
</comment>
<comment type="caution">
    <text evidence="11">The sequence shown here is derived from an EMBL/GenBank/DDBJ whole genome shotgun (WGS) entry which is preliminary data.</text>
</comment>
<evidence type="ECO:0000256" key="2">
    <source>
        <dbReference type="ARBA" id="ARBA00008017"/>
    </source>
</evidence>
<comment type="similarity">
    <text evidence="2">Belongs to the MscS (TC 1.A.23) family.</text>
</comment>
<protein>
    <submittedName>
        <fullName evidence="11">Mechanosensitive ion channel family protein</fullName>
    </submittedName>
</protein>
<organism evidence="11 12">
    <name type="scientific">Candidatus Desulfobia pelagia</name>
    <dbReference type="NCBI Taxonomy" id="2841692"/>
    <lineage>
        <taxon>Bacteria</taxon>
        <taxon>Pseudomonadati</taxon>
        <taxon>Thermodesulfobacteriota</taxon>
        <taxon>Desulfobulbia</taxon>
        <taxon>Desulfobulbales</taxon>
        <taxon>Desulfobulbaceae</taxon>
        <taxon>Candidatus Desulfobia</taxon>
    </lineage>
</organism>
<gene>
    <name evidence="11" type="ORF">H8E41_06490</name>
</gene>
<dbReference type="Proteomes" id="UP000614424">
    <property type="component" value="Unassembled WGS sequence"/>
</dbReference>
<evidence type="ECO:0000313" key="11">
    <source>
        <dbReference type="EMBL" id="MBC8317537.1"/>
    </source>
</evidence>
<dbReference type="Gene3D" id="1.10.287.1260">
    <property type="match status" value="1"/>
</dbReference>
<dbReference type="GO" id="GO:0008381">
    <property type="term" value="F:mechanosensitive monoatomic ion channel activity"/>
    <property type="evidence" value="ECO:0007669"/>
    <property type="project" value="InterPro"/>
</dbReference>
<dbReference type="PANTHER" id="PTHR30221">
    <property type="entry name" value="SMALL-CONDUCTANCE MECHANOSENSITIVE CHANNEL"/>
    <property type="match status" value="1"/>
</dbReference>
<dbReference type="InterPro" id="IPR011014">
    <property type="entry name" value="MscS_channel_TM-2"/>
</dbReference>
<dbReference type="Pfam" id="PF21088">
    <property type="entry name" value="MS_channel_1st"/>
    <property type="match status" value="1"/>
</dbReference>
<evidence type="ECO:0000256" key="7">
    <source>
        <dbReference type="SAM" id="Phobius"/>
    </source>
</evidence>
<evidence type="ECO:0000256" key="4">
    <source>
        <dbReference type="ARBA" id="ARBA00022692"/>
    </source>
</evidence>
<dbReference type="AlphaFoldDB" id="A0A8J6NDQ6"/>
<dbReference type="SUPFAM" id="SSF82689">
    <property type="entry name" value="Mechanosensitive channel protein MscS (YggB), C-terminal domain"/>
    <property type="match status" value="1"/>
</dbReference>
<dbReference type="InterPro" id="IPR011066">
    <property type="entry name" value="MscS_channel_C_sf"/>
</dbReference>
<feature type="transmembrane region" description="Helical" evidence="7">
    <location>
        <begin position="66"/>
        <end position="84"/>
    </location>
</feature>
<dbReference type="InterPro" id="IPR045275">
    <property type="entry name" value="MscS_archaea/bacteria_type"/>
</dbReference>
<proteinExistence type="inferred from homology"/>
<feature type="transmembrane region" description="Helical" evidence="7">
    <location>
        <begin position="163"/>
        <end position="185"/>
    </location>
</feature>
<feature type="transmembrane region" description="Helical" evidence="7">
    <location>
        <begin position="17"/>
        <end position="39"/>
    </location>
</feature>
<feature type="domain" description="Mechanosensitive ion channel MscS" evidence="8">
    <location>
        <begin position="179"/>
        <end position="245"/>
    </location>
</feature>
<keyword evidence="5 7" id="KW-1133">Transmembrane helix</keyword>
<dbReference type="PANTHER" id="PTHR30221:SF1">
    <property type="entry name" value="SMALL-CONDUCTANCE MECHANOSENSITIVE CHANNEL"/>
    <property type="match status" value="1"/>
</dbReference>
<evidence type="ECO:0000256" key="5">
    <source>
        <dbReference type="ARBA" id="ARBA00022989"/>
    </source>
</evidence>